<feature type="domain" description="HTH tetR-type" evidence="3">
    <location>
        <begin position="7"/>
        <end position="67"/>
    </location>
</feature>
<dbReference type="STRING" id="1977882.B9T28_14435"/>
<dbReference type="NCBIfam" id="NF011572">
    <property type="entry name" value="PRK14996.1"/>
    <property type="match status" value="1"/>
</dbReference>
<evidence type="ECO:0000313" key="4">
    <source>
        <dbReference type="EMBL" id="OTG62430.1"/>
    </source>
</evidence>
<dbReference type="PROSITE" id="PS50977">
    <property type="entry name" value="HTH_TETR_2"/>
    <property type="match status" value="1"/>
</dbReference>
<dbReference type="Proteomes" id="UP000242765">
    <property type="component" value="Unassembled WGS sequence"/>
</dbReference>
<evidence type="ECO:0000259" key="3">
    <source>
        <dbReference type="PROSITE" id="PS50977"/>
    </source>
</evidence>
<dbReference type="EMBL" id="NEGB01000013">
    <property type="protein sequence ID" value="OTG62430.1"/>
    <property type="molecule type" value="Genomic_DNA"/>
</dbReference>
<comment type="caution">
    <text evidence="4">The sequence shown here is derived from an EMBL/GenBank/DDBJ whole genome shotgun (WGS) entry which is preliminary data.</text>
</comment>
<keyword evidence="1 2" id="KW-0238">DNA-binding</keyword>
<dbReference type="SUPFAM" id="SSF46689">
    <property type="entry name" value="Homeodomain-like"/>
    <property type="match status" value="1"/>
</dbReference>
<feature type="DNA-binding region" description="H-T-H motif" evidence="2">
    <location>
        <begin position="30"/>
        <end position="49"/>
    </location>
</feature>
<dbReference type="AlphaFoldDB" id="A0A1Y3C6S5"/>
<accession>A0A1Y3C6S5</accession>
<dbReference type="InterPro" id="IPR001647">
    <property type="entry name" value="HTH_TetR"/>
</dbReference>
<proteinExistence type="predicted"/>
<sequence>MAYLSKSERKQQIIDSAKKFVLSEGLNTLTVRKLAEKAEFSVGQVHHHFDSIHDLKSQVFLALVHENLNLNRLPDNATTKEKLIYLLGSEATTSETPYIRVWNDAESNVYSHPTFKQVYAQAIKIWQNSIIDVLRIGLEKKEFIIQLDRINEIALRLISLAVGLEFLSNLEVEGVQFEFFHHQIILAIQQELGI</sequence>
<protein>
    <recommendedName>
        <fullName evidence="3">HTH tetR-type domain-containing protein</fullName>
    </recommendedName>
</protein>
<keyword evidence="5" id="KW-1185">Reference proteome</keyword>
<dbReference type="GO" id="GO:0003677">
    <property type="term" value="F:DNA binding"/>
    <property type="evidence" value="ECO:0007669"/>
    <property type="project" value="UniProtKB-UniRule"/>
</dbReference>
<dbReference type="OrthoDB" id="9816296at2"/>
<name>A0A1Y3C6S5_9GAMM</name>
<reference evidence="4 5" key="1">
    <citation type="submission" date="2017-04" db="EMBL/GenBank/DDBJ databases">
        <title>High diversity of culturable Acinetobacter species in natural soil and water ecosystems.</title>
        <authorList>
            <person name="Nemec A."/>
            <person name="Radolfova-Krizova L."/>
        </authorList>
    </citation>
    <scope>NUCLEOTIDE SEQUENCE [LARGE SCALE GENOMIC DNA]</scope>
    <source>
        <strain evidence="4 5">ANC 4999</strain>
    </source>
</reference>
<dbReference type="InterPro" id="IPR009057">
    <property type="entry name" value="Homeodomain-like_sf"/>
</dbReference>
<evidence type="ECO:0000256" key="2">
    <source>
        <dbReference type="PROSITE-ProRule" id="PRU00335"/>
    </source>
</evidence>
<gene>
    <name evidence="4" type="ORF">B9T28_14435</name>
</gene>
<evidence type="ECO:0000256" key="1">
    <source>
        <dbReference type="ARBA" id="ARBA00023125"/>
    </source>
</evidence>
<organism evidence="4 5">
    <name type="scientific">Acinetobacter silvestris</name>
    <dbReference type="NCBI Taxonomy" id="1977882"/>
    <lineage>
        <taxon>Bacteria</taxon>
        <taxon>Pseudomonadati</taxon>
        <taxon>Pseudomonadota</taxon>
        <taxon>Gammaproteobacteria</taxon>
        <taxon>Moraxellales</taxon>
        <taxon>Moraxellaceae</taxon>
        <taxon>Acinetobacter</taxon>
    </lineage>
</organism>
<dbReference type="Gene3D" id="1.10.357.10">
    <property type="entry name" value="Tetracycline Repressor, domain 2"/>
    <property type="match status" value="1"/>
</dbReference>
<evidence type="ECO:0000313" key="5">
    <source>
        <dbReference type="Proteomes" id="UP000242765"/>
    </source>
</evidence>
<dbReference type="RefSeq" id="WP_086204678.1">
    <property type="nucleotide sequence ID" value="NZ_NEGB01000013.1"/>
</dbReference>
<dbReference type="Pfam" id="PF00440">
    <property type="entry name" value="TetR_N"/>
    <property type="match status" value="1"/>
</dbReference>